<reference evidence="1 2" key="1">
    <citation type="submission" date="2019-03" db="EMBL/GenBank/DDBJ databases">
        <title>Genomic Encyclopedia of Type Strains, Phase IV (KMG-IV): sequencing the most valuable type-strain genomes for metagenomic binning, comparative biology and taxonomic classification.</title>
        <authorList>
            <person name="Goeker M."/>
        </authorList>
    </citation>
    <scope>NUCLEOTIDE SEQUENCE [LARGE SCALE GENOMIC DNA]</scope>
    <source>
        <strain evidence="1 2">DSM 19580</strain>
    </source>
</reference>
<keyword evidence="2" id="KW-1185">Reference proteome</keyword>
<organism evidence="1 2">
    <name type="scientific">Biostraticola tofi</name>
    <dbReference type="NCBI Taxonomy" id="466109"/>
    <lineage>
        <taxon>Bacteria</taxon>
        <taxon>Pseudomonadati</taxon>
        <taxon>Pseudomonadota</taxon>
        <taxon>Gammaproteobacteria</taxon>
        <taxon>Enterobacterales</taxon>
        <taxon>Bruguierivoracaceae</taxon>
        <taxon>Biostraticola</taxon>
    </lineage>
</organism>
<dbReference type="RefSeq" id="WP_131863999.1">
    <property type="nucleotide sequence ID" value="NZ_SMCR01000001.1"/>
</dbReference>
<name>A0A4V2W5N3_9GAMM</name>
<protein>
    <submittedName>
        <fullName evidence="1">Uncharacterized protein</fullName>
    </submittedName>
</protein>
<sequence length="76" mass="8868">MSPEIENAIRSVARKCHREIRQAIDGKPLSERDSIITTLLDKYAKQIQCLPPNDFPPKRWLAYYISRIDKEQRGKA</sequence>
<dbReference type="Proteomes" id="UP000295719">
    <property type="component" value="Unassembled WGS sequence"/>
</dbReference>
<accession>A0A4V2W5N3</accession>
<comment type="caution">
    <text evidence="1">The sequence shown here is derived from an EMBL/GenBank/DDBJ whole genome shotgun (WGS) entry which is preliminary data.</text>
</comment>
<dbReference type="EMBL" id="SMCR01000001">
    <property type="protein sequence ID" value="TCW00446.1"/>
    <property type="molecule type" value="Genomic_DNA"/>
</dbReference>
<dbReference type="OrthoDB" id="6472149at2"/>
<dbReference type="AlphaFoldDB" id="A0A4V2W5N3"/>
<evidence type="ECO:0000313" key="1">
    <source>
        <dbReference type="EMBL" id="TCW00446.1"/>
    </source>
</evidence>
<proteinExistence type="predicted"/>
<gene>
    <name evidence="1" type="ORF">EDC52_101796</name>
</gene>
<evidence type="ECO:0000313" key="2">
    <source>
        <dbReference type="Proteomes" id="UP000295719"/>
    </source>
</evidence>